<dbReference type="Proteomes" id="UP000019678">
    <property type="component" value="Unassembled WGS sequence"/>
</dbReference>
<organism evidence="1 2">
    <name type="scientific">Chondromyces apiculatus DSM 436</name>
    <dbReference type="NCBI Taxonomy" id="1192034"/>
    <lineage>
        <taxon>Bacteria</taxon>
        <taxon>Pseudomonadati</taxon>
        <taxon>Myxococcota</taxon>
        <taxon>Polyangia</taxon>
        <taxon>Polyangiales</taxon>
        <taxon>Polyangiaceae</taxon>
        <taxon>Chondromyces</taxon>
    </lineage>
</organism>
<dbReference type="AlphaFoldDB" id="A0A017STP5"/>
<reference evidence="1 2" key="1">
    <citation type="submission" date="2013-05" db="EMBL/GenBank/DDBJ databases">
        <title>Genome assembly of Chondromyces apiculatus DSM 436.</title>
        <authorList>
            <person name="Sharma G."/>
            <person name="Khatri I."/>
            <person name="Kaur C."/>
            <person name="Mayilraj S."/>
            <person name="Subramanian S."/>
        </authorList>
    </citation>
    <scope>NUCLEOTIDE SEQUENCE [LARGE SCALE GENOMIC DNA]</scope>
    <source>
        <strain evidence="1 2">DSM 436</strain>
    </source>
</reference>
<keyword evidence="2" id="KW-1185">Reference proteome</keyword>
<evidence type="ECO:0000313" key="2">
    <source>
        <dbReference type="Proteomes" id="UP000019678"/>
    </source>
</evidence>
<dbReference type="EMBL" id="ASRX01000162">
    <property type="protein sequence ID" value="EYE99969.1"/>
    <property type="molecule type" value="Genomic_DNA"/>
</dbReference>
<accession>A0A017STP5</accession>
<evidence type="ECO:0000313" key="1">
    <source>
        <dbReference type="EMBL" id="EYE99969.1"/>
    </source>
</evidence>
<protein>
    <submittedName>
        <fullName evidence="1">Uncharacterized protein</fullName>
    </submittedName>
</protein>
<sequence>MSPSPSRGQAARTVLCERSARDLQRQLTLYKPNRLFFRSGSPDRTMS</sequence>
<comment type="caution">
    <text evidence="1">The sequence shown here is derived from an EMBL/GenBank/DDBJ whole genome shotgun (WGS) entry which is preliminary data.</text>
</comment>
<proteinExistence type="predicted"/>
<name>A0A017STP5_9BACT</name>
<gene>
    <name evidence="1" type="ORF">CAP_2053</name>
</gene>